<gene>
    <name evidence="5" type="ORF">S01H4_48385</name>
</gene>
<evidence type="ECO:0000259" key="3">
    <source>
        <dbReference type="Pfam" id="PF00004"/>
    </source>
</evidence>
<reference evidence="5" key="1">
    <citation type="journal article" date="2014" name="Front. Microbiol.">
        <title>High frequency of phylogenetically diverse reductive dehalogenase-homologous genes in deep subseafloor sedimentary metagenomes.</title>
        <authorList>
            <person name="Kawai M."/>
            <person name="Futagami T."/>
            <person name="Toyoda A."/>
            <person name="Takaki Y."/>
            <person name="Nishi S."/>
            <person name="Hori S."/>
            <person name="Arai W."/>
            <person name="Tsubouchi T."/>
            <person name="Morono Y."/>
            <person name="Uchiyama I."/>
            <person name="Ito T."/>
            <person name="Fujiyama A."/>
            <person name="Inagaki F."/>
            <person name="Takami H."/>
        </authorList>
    </citation>
    <scope>NUCLEOTIDE SEQUENCE</scope>
    <source>
        <strain evidence="5">Expedition CK06-06</strain>
    </source>
</reference>
<organism evidence="5">
    <name type="scientific">marine sediment metagenome</name>
    <dbReference type="NCBI Taxonomy" id="412755"/>
    <lineage>
        <taxon>unclassified sequences</taxon>
        <taxon>metagenomes</taxon>
        <taxon>ecological metagenomes</taxon>
    </lineage>
</organism>
<dbReference type="Pfam" id="PF00004">
    <property type="entry name" value="AAA"/>
    <property type="match status" value="1"/>
</dbReference>
<dbReference type="AlphaFoldDB" id="X1CE82"/>
<accession>X1CE82</accession>
<dbReference type="InterPro" id="IPR027417">
    <property type="entry name" value="P-loop_NTPase"/>
</dbReference>
<evidence type="ECO:0000259" key="4">
    <source>
        <dbReference type="Pfam" id="PF17862"/>
    </source>
</evidence>
<keyword evidence="1" id="KW-0547">Nucleotide-binding</keyword>
<dbReference type="SUPFAM" id="SSF52540">
    <property type="entry name" value="P-loop containing nucleoside triphosphate hydrolases"/>
    <property type="match status" value="1"/>
</dbReference>
<evidence type="ECO:0000256" key="1">
    <source>
        <dbReference type="ARBA" id="ARBA00022741"/>
    </source>
</evidence>
<comment type="caution">
    <text evidence="5">The sequence shown here is derived from an EMBL/GenBank/DDBJ whole genome shotgun (WGS) entry which is preliminary data.</text>
</comment>
<proteinExistence type="predicted"/>
<dbReference type="EMBL" id="BART01027273">
    <property type="protein sequence ID" value="GAG91427.1"/>
    <property type="molecule type" value="Genomic_DNA"/>
</dbReference>
<name>X1CE82_9ZZZZ</name>
<dbReference type="Gene3D" id="1.10.8.60">
    <property type="match status" value="1"/>
</dbReference>
<dbReference type="PANTHER" id="PTHR23073">
    <property type="entry name" value="26S PROTEASOME REGULATORY SUBUNIT"/>
    <property type="match status" value="1"/>
</dbReference>
<dbReference type="InterPro" id="IPR003959">
    <property type="entry name" value="ATPase_AAA_core"/>
</dbReference>
<evidence type="ECO:0000256" key="2">
    <source>
        <dbReference type="ARBA" id="ARBA00022840"/>
    </source>
</evidence>
<keyword evidence="2" id="KW-0067">ATP-binding</keyword>
<evidence type="ECO:0008006" key="6">
    <source>
        <dbReference type="Google" id="ProtNLM"/>
    </source>
</evidence>
<sequence length="179" mass="20149">DIRMAKELAPCVLFMEDIDDFLESQGAVDALKTQMDGMDSIEGICTIICTNFPERLPEALIDRPSRFDDVIEFVLPDLTLRYRILDKVSKAMDIENREEILKSIAEETEGLTGSHLKEIVVYALLLAADEGNDVITEKELKIALAKVKRTKDKVNTELSQVDVKQLIQGVKLAKKKEKV</sequence>
<dbReference type="InterPro" id="IPR041569">
    <property type="entry name" value="AAA_lid_3"/>
</dbReference>
<dbReference type="GO" id="GO:0016887">
    <property type="term" value="F:ATP hydrolysis activity"/>
    <property type="evidence" value="ECO:0007669"/>
    <property type="project" value="InterPro"/>
</dbReference>
<dbReference type="Pfam" id="PF17862">
    <property type="entry name" value="AAA_lid_3"/>
    <property type="match status" value="1"/>
</dbReference>
<feature type="domain" description="ATPase AAA-type core" evidence="3">
    <location>
        <begin position="3"/>
        <end position="73"/>
    </location>
</feature>
<feature type="non-terminal residue" evidence="5">
    <location>
        <position position="1"/>
    </location>
</feature>
<protein>
    <recommendedName>
        <fullName evidence="6">ATPase AAA-type core domain-containing protein</fullName>
    </recommendedName>
</protein>
<dbReference type="Gene3D" id="3.40.50.300">
    <property type="entry name" value="P-loop containing nucleotide triphosphate hydrolases"/>
    <property type="match status" value="1"/>
</dbReference>
<dbReference type="InterPro" id="IPR050221">
    <property type="entry name" value="26S_Proteasome_ATPase"/>
</dbReference>
<dbReference type="GO" id="GO:0005524">
    <property type="term" value="F:ATP binding"/>
    <property type="evidence" value="ECO:0007669"/>
    <property type="project" value="UniProtKB-KW"/>
</dbReference>
<evidence type="ECO:0000313" key="5">
    <source>
        <dbReference type="EMBL" id="GAG91427.1"/>
    </source>
</evidence>
<feature type="domain" description="AAA ATPase AAA+ lid" evidence="4">
    <location>
        <begin position="101"/>
        <end position="141"/>
    </location>
</feature>